<dbReference type="STRING" id="1396821.SAMN05444515_10441"/>
<gene>
    <name evidence="1" type="ORF">SAMN05444515_10441</name>
</gene>
<dbReference type="AlphaFoldDB" id="A0A1H7J008"/>
<name>A0A1H7J008_9GAMM</name>
<dbReference type="PANTHER" id="PTHR34319">
    <property type="entry name" value="MAJOR EXPORTED PROTEIN"/>
    <property type="match status" value="1"/>
</dbReference>
<dbReference type="Proteomes" id="UP000199256">
    <property type="component" value="Unassembled WGS sequence"/>
</dbReference>
<sequence length="161" mass="18615">MAVPAYLSIRDDQGAPVEGPVQITGRRNSVEVLQLEHQIRIPTDSDTGSLTGTRKHEPLRFVKTFDKVSPYLYKACSNGQTLSEVVISWFRIDDSGSEREYFRHRLEDVKVTSVKPTMHNVKDLDKERYPHLEEVSLRYGRITWTYVDGNIEFQDSWVEGR</sequence>
<dbReference type="InterPro" id="IPR052947">
    <property type="entry name" value="T6SS_Hcp1_domain"/>
</dbReference>
<dbReference type="InterPro" id="IPR008514">
    <property type="entry name" value="T6SS_Hcp"/>
</dbReference>
<keyword evidence="2" id="KW-1185">Reference proteome</keyword>
<reference evidence="2" key="1">
    <citation type="submission" date="2016-10" db="EMBL/GenBank/DDBJ databases">
        <authorList>
            <person name="Varghese N."/>
            <person name="Submissions S."/>
        </authorList>
    </citation>
    <scope>NUCLEOTIDE SEQUENCE [LARGE SCALE GENOMIC DNA]</scope>
    <source>
        <strain evidence="2">DSM 241</strain>
    </source>
</reference>
<proteinExistence type="predicted"/>
<dbReference type="PANTHER" id="PTHR34319:SF6">
    <property type="entry name" value="MAJOR EXPORTED PROTEIN"/>
    <property type="match status" value="1"/>
</dbReference>
<dbReference type="Pfam" id="PF05638">
    <property type="entry name" value="T6SS_HCP"/>
    <property type="match status" value="1"/>
</dbReference>
<accession>A0A1H7J008</accession>
<dbReference type="RefSeq" id="WP_090251716.1">
    <property type="nucleotide sequence ID" value="NZ_FOAA01000004.1"/>
</dbReference>
<dbReference type="OrthoDB" id="5674026at2"/>
<dbReference type="InterPro" id="IPR036624">
    <property type="entry name" value="Hcp1-lik_sf"/>
</dbReference>
<protein>
    <submittedName>
        <fullName evidence="1">Type VI secretion system secreted protein Hcp</fullName>
    </submittedName>
</protein>
<evidence type="ECO:0000313" key="1">
    <source>
        <dbReference type="EMBL" id="SEK67542.1"/>
    </source>
</evidence>
<organism evidence="1 2">
    <name type="scientific">Ectothiorhodospira marina</name>
    <dbReference type="NCBI Taxonomy" id="1396821"/>
    <lineage>
        <taxon>Bacteria</taxon>
        <taxon>Pseudomonadati</taxon>
        <taxon>Pseudomonadota</taxon>
        <taxon>Gammaproteobacteria</taxon>
        <taxon>Chromatiales</taxon>
        <taxon>Ectothiorhodospiraceae</taxon>
        <taxon>Ectothiorhodospira</taxon>
    </lineage>
</organism>
<dbReference type="NCBIfam" id="TIGR03344">
    <property type="entry name" value="VI_effect_Hcp1"/>
    <property type="match status" value="1"/>
</dbReference>
<dbReference type="EMBL" id="FOAA01000004">
    <property type="protein sequence ID" value="SEK67542.1"/>
    <property type="molecule type" value="Genomic_DNA"/>
</dbReference>
<evidence type="ECO:0000313" key="2">
    <source>
        <dbReference type="Proteomes" id="UP000199256"/>
    </source>
</evidence>
<dbReference type="SUPFAM" id="SSF141452">
    <property type="entry name" value="Hcp1-like"/>
    <property type="match status" value="1"/>
</dbReference>
<dbReference type="Gene3D" id="2.30.110.20">
    <property type="entry name" value="Hcp1-like"/>
    <property type="match status" value="1"/>
</dbReference>